<organism evidence="1 2">
    <name type="scientific">Acropora cervicornis</name>
    <name type="common">Staghorn coral</name>
    <dbReference type="NCBI Taxonomy" id="6130"/>
    <lineage>
        <taxon>Eukaryota</taxon>
        <taxon>Metazoa</taxon>
        <taxon>Cnidaria</taxon>
        <taxon>Anthozoa</taxon>
        <taxon>Hexacorallia</taxon>
        <taxon>Scleractinia</taxon>
        <taxon>Astrocoeniina</taxon>
        <taxon>Acroporidae</taxon>
        <taxon>Acropora</taxon>
    </lineage>
</organism>
<reference evidence="1" key="1">
    <citation type="journal article" date="2023" name="G3 (Bethesda)">
        <title>Whole genome assembly and annotation of the endangered Caribbean coral Acropora cervicornis.</title>
        <authorList>
            <person name="Selwyn J.D."/>
            <person name="Vollmer S.V."/>
        </authorList>
    </citation>
    <scope>NUCLEOTIDE SEQUENCE</scope>
    <source>
        <strain evidence="1">K2</strain>
    </source>
</reference>
<dbReference type="Pfam" id="PF15769">
    <property type="entry name" value="DUF4698"/>
    <property type="match status" value="1"/>
</dbReference>
<dbReference type="Proteomes" id="UP001249851">
    <property type="component" value="Unassembled WGS sequence"/>
</dbReference>
<comment type="caution">
    <text evidence="1">The sequence shown here is derived from an EMBL/GenBank/DDBJ whole genome shotgun (WGS) entry which is preliminary data.</text>
</comment>
<proteinExistence type="predicted"/>
<gene>
    <name evidence="1" type="ORF">P5673_017583</name>
</gene>
<keyword evidence="2" id="KW-1185">Reference proteome</keyword>
<dbReference type="PANTHER" id="PTHR34754">
    <property type="entry name" value="COILED-COIL DOMAIN-CONTAINING PROTEIN 60"/>
    <property type="match status" value="1"/>
</dbReference>
<protein>
    <submittedName>
        <fullName evidence="1">Coiled-coil domain-containing protein 60</fullName>
    </submittedName>
</protein>
<name>A0AAD9V3L5_ACRCE</name>
<dbReference type="AlphaFoldDB" id="A0AAD9V3L5"/>
<reference evidence="1" key="2">
    <citation type="journal article" date="2023" name="Science">
        <title>Genomic signatures of disease resistance in endangered staghorn corals.</title>
        <authorList>
            <person name="Vollmer S.V."/>
            <person name="Selwyn J.D."/>
            <person name="Despard B.A."/>
            <person name="Roesel C.L."/>
        </authorList>
    </citation>
    <scope>NUCLEOTIDE SEQUENCE</scope>
    <source>
        <strain evidence="1">K2</strain>
    </source>
</reference>
<evidence type="ECO:0000313" key="2">
    <source>
        <dbReference type="Proteomes" id="UP001249851"/>
    </source>
</evidence>
<dbReference type="InterPro" id="IPR031526">
    <property type="entry name" value="DUF4698"/>
</dbReference>
<sequence>MSLETFNNIYKALDQMRSSSIVADTETNEEMRQRVTEECKWYKDLLGNLPQDVKHDRYCTLEGRKISSSQFLKVLSTMRVWEICAPDINAAIEFVREKVVEMSELEFEAWLNAKFPQPSRPASAPLPKTSTFRY</sequence>
<dbReference type="EMBL" id="JARQWQ010000038">
    <property type="protein sequence ID" value="KAK2559998.1"/>
    <property type="molecule type" value="Genomic_DNA"/>
</dbReference>
<evidence type="ECO:0000313" key="1">
    <source>
        <dbReference type="EMBL" id="KAK2559998.1"/>
    </source>
</evidence>
<dbReference type="PANTHER" id="PTHR34754:SF1">
    <property type="entry name" value="COILED-COIL DOMAIN-CONTAINING PROTEIN 60"/>
    <property type="match status" value="1"/>
</dbReference>
<accession>A0AAD9V3L5</accession>